<protein>
    <submittedName>
        <fullName evidence="2">PA2169 family four-helix-bundle protein</fullName>
    </submittedName>
</protein>
<dbReference type="InterPro" id="IPR011971">
    <property type="entry name" value="CHP02284"/>
</dbReference>
<feature type="domain" description="DUF2383" evidence="1">
    <location>
        <begin position="17"/>
        <end position="124"/>
    </location>
</feature>
<proteinExistence type="predicted"/>
<dbReference type="RefSeq" id="WP_208234811.1">
    <property type="nucleotide sequence ID" value="NZ_JAGEVG010000020.1"/>
</dbReference>
<gene>
    <name evidence="2" type="ORF">J4051_15590</name>
</gene>
<evidence type="ECO:0000259" key="1">
    <source>
        <dbReference type="Pfam" id="PF09537"/>
    </source>
</evidence>
<dbReference type="InterPro" id="IPR016920">
    <property type="entry name" value="UCP029477"/>
</dbReference>
<keyword evidence="3" id="KW-1185">Reference proteome</keyword>
<dbReference type="Gene3D" id="1.20.1260.10">
    <property type="match status" value="1"/>
</dbReference>
<dbReference type="NCBIfam" id="TIGR02284">
    <property type="entry name" value="PA2169 family four-helix-bundle protein"/>
    <property type="match status" value="1"/>
</dbReference>
<dbReference type="PIRSF" id="PIRSF029477">
    <property type="entry name" value="UCP029477"/>
    <property type="match status" value="1"/>
</dbReference>
<evidence type="ECO:0000313" key="3">
    <source>
        <dbReference type="Proteomes" id="UP000681315"/>
    </source>
</evidence>
<name>A0ABS3SVE7_9FLAO</name>
<reference evidence="2 3" key="1">
    <citation type="submission" date="2021-03" db="EMBL/GenBank/DDBJ databases">
        <title>Gelidibacter sp. nov., isolated from costal sediment.</title>
        <authorList>
            <person name="Lun K.-Y."/>
        </authorList>
    </citation>
    <scope>NUCLEOTIDE SEQUENCE [LARGE SCALE GENOMIC DNA]</scope>
    <source>
        <strain evidence="2 3">DF109</strain>
    </source>
</reference>
<organism evidence="2 3">
    <name type="scientific">Gelidibacter pelagius</name>
    <dbReference type="NCBI Taxonomy" id="2819985"/>
    <lineage>
        <taxon>Bacteria</taxon>
        <taxon>Pseudomonadati</taxon>
        <taxon>Bacteroidota</taxon>
        <taxon>Flavobacteriia</taxon>
        <taxon>Flavobacteriales</taxon>
        <taxon>Flavobacteriaceae</taxon>
        <taxon>Gelidibacter</taxon>
    </lineage>
</organism>
<dbReference type="EMBL" id="JAGEVG010000020">
    <property type="protein sequence ID" value="MBO3099703.1"/>
    <property type="molecule type" value="Genomic_DNA"/>
</dbReference>
<dbReference type="InterPro" id="IPR009078">
    <property type="entry name" value="Ferritin-like_SF"/>
</dbReference>
<comment type="caution">
    <text evidence="2">The sequence shown here is derived from an EMBL/GenBank/DDBJ whole genome shotgun (WGS) entry which is preliminary data.</text>
</comment>
<evidence type="ECO:0000313" key="2">
    <source>
        <dbReference type="EMBL" id="MBO3099703.1"/>
    </source>
</evidence>
<accession>A0ABS3SVE7</accession>
<sequence>MRTTLEKARQKTNENNIDVLQAIIEKNYDALKGYRKAMMDVQDPELKSFMQDQARQRSKFTNEIDQEIRNLGDTPIENGSMAATLHRTWIDIKSRVASNADETIIEEVIRGEKAKVKEYKGALKNNLLAPETHNLLQSQLKAIKNTLKEVKQL</sequence>
<dbReference type="Pfam" id="PF09537">
    <property type="entry name" value="DUF2383"/>
    <property type="match status" value="1"/>
</dbReference>
<dbReference type="InterPro" id="IPR019052">
    <property type="entry name" value="DUF2383"/>
</dbReference>
<dbReference type="Proteomes" id="UP000681315">
    <property type="component" value="Unassembled WGS sequence"/>
</dbReference>
<dbReference type="SUPFAM" id="SSF47240">
    <property type="entry name" value="Ferritin-like"/>
    <property type="match status" value="1"/>
</dbReference>
<dbReference type="InterPro" id="IPR012347">
    <property type="entry name" value="Ferritin-like"/>
</dbReference>